<dbReference type="PANTHER" id="PTHR30417">
    <property type="entry name" value="N-ACETYLMURAMOYL-L-ALANINE AMIDASE AMID"/>
    <property type="match status" value="1"/>
</dbReference>
<dbReference type="SMART" id="SM00644">
    <property type="entry name" value="Ami_2"/>
    <property type="match status" value="1"/>
</dbReference>
<dbReference type="GO" id="GO:0071555">
    <property type="term" value="P:cell wall organization"/>
    <property type="evidence" value="ECO:0007669"/>
    <property type="project" value="UniProtKB-KW"/>
</dbReference>
<name>A0A4V2XJ48_9ACTN</name>
<accession>A0A4V2XJ48</accession>
<dbReference type="Gene3D" id="3.40.80.10">
    <property type="entry name" value="Peptidoglycan recognition protein-like"/>
    <property type="match status" value="1"/>
</dbReference>
<dbReference type="OrthoDB" id="5178799at2"/>
<dbReference type="Pfam" id="PF01510">
    <property type="entry name" value="Amidase_2"/>
    <property type="match status" value="1"/>
</dbReference>
<comment type="caution">
    <text evidence="6">The sequence shown here is derived from an EMBL/GenBank/DDBJ whole genome shotgun (WGS) entry which is preliminary data.</text>
</comment>
<reference evidence="6 7" key="1">
    <citation type="submission" date="2019-03" db="EMBL/GenBank/DDBJ databases">
        <title>Draft genome sequences of novel Actinobacteria.</title>
        <authorList>
            <person name="Sahin N."/>
            <person name="Ay H."/>
            <person name="Saygin H."/>
        </authorList>
    </citation>
    <scope>NUCLEOTIDE SEQUENCE [LARGE SCALE GENOMIC DNA]</scope>
    <source>
        <strain evidence="6 7">DSM 45347</strain>
    </source>
</reference>
<dbReference type="EMBL" id="SMJW01000495">
    <property type="protein sequence ID" value="TDC01246.1"/>
    <property type="molecule type" value="Genomic_DNA"/>
</dbReference>
<keyword evidence="7" id="KW-1185">Reference proteome</keyword>
<comment type="catalytic activity">
    <reaction evidence="1">
        <text>Hydrolyzes the link between N-acetylmuramoyl residues and L-amino acid residues in certain cell-wall glycopeptides.</text>
        <dbReference type="EC" id="3.5.1.28"/>
    </reaction>
</comment>
<dbReference type="InterPro" id="IPR051206">
    <property type="entry name" value="NAMLAA_amidase_2"/>
</dbReference>
<dbReference type="GO" id="GO:0009253">
    <property type="term" value="P:peptidoglycan catabolic process"/>
    <property type="evidence" value="ECO:0007669"/>
    <property type="project" value="InterPro"/>
</dbReference>
<dbReference type="InterPro" id="IPR036505">
    <property type="entry name" value="Amidase/PGRP_sf"/>
</dbReference>
<protein>
    <recommendedName>
        <fullName evidence="2">N-acetylmuramoyl-L-alanine amidase</fullName>
        <ecNumber evidence="2">3.5.1.28</ecNumber>
    </recommendedName>
</protein>
<keyword evidence="3" id="KW-0378">Hydrolase</keyword>
<gene>
    <name evidence="6" type="ORF">E1284_40280</name>
</gene>
<feature type="domain" description="N-acetylmuramoyl-L-alanine amidase" evidence="5">
    <location>
        <begin position="46"/>
        <end position="179"/>
    </location>
</feature>
<keyword evidence="4" id="KW-0961">Cell wall biogenesis/degradation</keyword>
<dbReference type="EC" id="3.5.1.28" evidence="2"/>
<dbReference type="GO" id="GO:0008745">
    <property type="term" value="F:N-acetylmuramoyl-L-alanine amidase activity"/>
    <property type="evidence" value="ECO:0007669"/>
    <property type="project" value="UniProtKB-EC"/>
</dbReference>
<evidence type="ECO:0000256" key="4">
    <source>
        <dbReference type="ARBA" id="ARBA00023316"/>
    </source>
</evidence>
<dbReference type="InterPro" id="IPR002502">
    <property type="entry name" value="Amidase_domain"/>
</dbReference>
<evidence type="ECO:0000256" key="2">
    <source>
        <dbReference type="ARBA" id="ARBA00011901"/>
    </source>
</evidence>
<evidence type="ECO:0000259" key="5">
    <source>
        <dbReference type="SMART" id="SM00644"/>
    </source>
</evidence>
<organism evidence="6 7">
    <name type="scientific">Actinomadura bangladeshensis</name>
    <dbReference type="NCBI Taxonomy" id="453573"/>
    <lineage>
        <taxon>Bacteria</taxon>
        <taxon>Bacillati</taxon>
        <taxon>Actinomycetota</taxon>
        <taxon>Actinomycetes</taxon>
        <taxon>Streptosporangiales</taxon>
        <taxon>Thermomonosporaceae</taxon>
        <taxon>Actinomadura</taxon>
    </lineage>
</organism>
<evidence type="ECO:0000256" key="1">
    <source>
        <dbReference type="ARBA" id="ARBA00001561"/>
    </source>
</evidence>
<dbReference type="SUPFAM" id="SSF55846">
    <property type="entry name" value="N-acetylmuramoyl-L-alanine amidase-like"/>
    <property type="match status" value="1"/>
</dbReference>
<dbReference type="Proteomes" id="UP000295431">
    <property type="component" value="Unassembled WGS sequence"/>
</dbReference>
<evidence type="ECO:0000313" key="7">
    <source>
        <dbReference type="Proteomes" id="UP000295431"/>
    </source>
</evidence>
<dbReference type="GO" id="GO:0009254">
    <property type="term" value="P:peptidoglycan turnover"/>
    <property type="evidence" value="ECO:0007669"/>
    <property type="project" value="TreeGrafter"/>
</dbReference>
<dbReference type="AlphaFoldDB" id="A0A4V2XJ48"/>
<evidence type="ECO:0000313" key="6">
    <source>
        <dbReference type="EMBL" id="TDC01246.1"/>
    </source>
</evidence>
<feature type="non-terminal residue" evidence="6">
    <location>
        <position position="1"/>
    </location>
</feature>
<proteinExistence type="predicted"/>
<evidence type="ECO:0000256" key="3">
    <source>
        <dbReference type="ARBA" id="ARBA00022801"/>
    </source>
</evidence>
<dbReference type="CDD" id="cd06583">
    <property type="entry name" value="PGRP"/>
    <property type="match status" value="1"/>
</dbReference>
<dbReference type="PANTHER" id="PTHR30417:SF1">
    <property type="entry name" value="N-ACETYLMURAMOYL-L-ALANINE AMIDASE AMID"/>
    <property type="match status" value="1"/>
</dbReference>
<sequence length="304" mass="32688">CGGWGSRYAARRRSLCRTGRIPLPYLTQLAKVARRTGYPVTEVSGWKSRGHGPQPYVRGIVCHHTAGASGGGDYPSLGVVRDGRPGLDGPLSQFGLGRSGRIYVIAAGRCWHNAPSTSANHTNSNSLGIEAENDGRQPWPDVQLDAYKRLCAELCREFGLPVSRVKGHKEVNTQKPDPHSVNMKGFRDDVARLIEGDDMPLTDKDVQKVALAVWNLSLDAPPGSSKDLMQAKNVLRETYGRAAETKALVRSLLEQDPADVDEDAVAAAVLAKLTPERIAAAIPRDIGEQVAEALAARLAAGNEA</sequence>